<accession>A0A914S8T7</accession>
<dbReference type="Proteomes" id="UP000887564">
    <property type="component" value="Unplaced"/>
</dbReference>
<keyword evidence="1" id="KW-0812">Transmembrane</keyword>
<proteinExistence type="predicted"/>
<evidence type="ECO:0000313" key="2">
    <source>
        <dbReference type="Proteomes" id="UP000887564"/>
    </source>
</evidence>
<organism evidence="2 3">
    <name type="scientific">Parascaris equorum</name>
    <name type="common">Equine roundworm</name>
    <dbReference type="NCBI Taxonomy" id="6256"/>
    <lineage>
        <taxon>Eukaryota</taxon>
        <taxon>Metazoa</taxon>
        <taxon>Ecdysozoa</taxon>
        <taxon>Nematoda</taxon>
        <taxon>Chromadorea</taxon>
        <taxon>Rhabditida</taxon>
        <taxon>Spirurina</taxon>
        <taxon>Ascaridomorpha</taxon>
        <taxon>Ascaridoidea</taxon>
        <taxon>Ascarididae</taxon>
        <taxon>Parascaris</taxon>
    </lineage>
</organism>
<dbReference type="AlphaFoldDB" id="A0A914S8T7"/>
<evidence type="ECO:0000256" key="1">
    <source>
        <dbReference type="SAM" id="Phobius"/>
    </source>
</evidence>
<sequence>MIHQKAVAYVWVNDGGERMSYHRHRCVTHIRHLDIRFVQNYLIVSLLNRRLILLFVATMMIVISRNDSTI</sequence>
<feature type="transmembrane region" description="Helical" evidence="1">
    <location>
        <begin position="41"/>
        <end position="63"/>
    </location>
</feature>
<name>A0A914S8T7_PAREQ</name>
<keyword evidence="1" id="KW-1133">Transmembrane helix</keyword>
<reference evidence="3" key="1">
    <citation type="submission" date="2022-11" db="UniProtKB">
        <authorList>
            <consortium name="WormBaseParasite"/>
        </authorList>
    </citation>
    <scope>IDENTIFICATION</scope>
</reference>
<keyword evidence="2" id="KW-1185">Reference proteome</keyword>
<keyword evidence="1" id="KW-0472">Membrane</keyword>
<protein>
    <submittedName>
        <fullName evidence="3">Uncharacterized protein</fullName>
    </submittedName>
</protein>
<dbReference type="WBParaSite" id="PEQ_0001059101-mRNA-1">
    <property type="protein sequence ID" value="PEQ_0001059101-mRNA-1"/>
    <property type="gene ID" value="PEQ_0001059101"/>
</dbReference>
<evidence type="ECO:0000313" key="3">
    <source>
        <dbReference type="WBParaSite" id="PEQ_0001059101-mRNA-1"/>
    </source>
</evidence>